<evidence type="ECO:0000259" key="11">
    <source>
        <dbReference type="Pfam" id="PF16916"/>
    </source>
</evidence>
<feature type="transmembrane region" description="Helical" evidence="9">
    <location>
        <begin position="123"/>
        <end position="144"/>
    </location>
</feature>
<dbReference type="InterPro" id="IPR027469">
    <property type="entry name" value="Cation_efflux_TMD_sf"/>
</dbReference>
<dbReference type="PANTHER" id="PTHR11562">
    <property type="entry name" value="CATION EFFLUX PROTEIN/ ZINC TRANSPORTER"/>
    <property type="match status" value="1"/>
</dbReference>
<comment type="similarity">
    <text evidence="2">Belongs to the cation diffusion facilitator (CDF) transporter (TC 2.A.4) family. SLC30A subfamily.</text>
</comment>
<keyword evidence="4 9" id="KW-0812">Transmembrane</keyword>
<keyword evidence="3" id="KW-0813">Transport</keyword>
<dbReference type="Proteomes" id="UP000613030">
    <property type="component" value="Unassembled WGS sequence"/>
</dbReference>
<sequence length="305" mass="33536">MHDHHDHHHHHTLDITHVSRMLVIGIVLNLVFVVVEFASGFLSNSLSLMSDAGHNLSDVASLGLALVAFKLFKVKATEKYTYGYRKASILISLLNAVILLIAVGGIGYESFYRIFDPEPVKAGYVIVVAAIGIVINGLSTLLFFRSKEHDLNAKGAYLHLMVDALVSVGVVVSGVVIRYTEWTWVDPAISLVIMIVIVSSTWRLLRDSLLLSIDAVPRDINMNAIREAAAKLPGVKDIHHIHVWAISTSENALTAHLTLTENLSPPDVAKLKHTFKHDLQHLGIQHATLETETADCRESSCNVPL</sequence>
<feature type="transmembrane region" description="Helical" evidence="9">
    <location>
        <begin position="93"/>
        <end position="111"/>
    </location>
</feature>
<evidence type="ECO:0000256" key="2">
    <source>
        <dbReference type="ARBA" id="ARBA00008873"/>
    </source>
</evidence>
<dbReference type="Pfam" id="PF01545">
    <property type="entry name" value="Cation_efflux"/>
    <property type="match status" value="1"/>
</dbReference>
<feature type="domain" description="Cation efflux protein cytoplasmic" evidence="11">
    <location>
        <begin position="217"/>
        <end position="281"/>
    </location>
</feature>
<keyword evidence="5" id="KW-0864">Zinc transport</keyword>
<dbReference type="EMBL" id="JAERRB010000001">
    <property type="protein sequence ID" value="MBL0740098.1"/>
    <property type="molecule type" value="Genomic_DNA"/>
</dbReference>
<evidence type="ECO:0000313" key="12">
    <source>
        <dbReference type="EMBL" id="MBL0740098.1"/>
    </source>
</evidence>
<evidence type="ECO:0000256" key="5">
    <source>
        <dbReference type="ARBA" id="ARBA00022906"/>
    </source>
</evidence>
<dbReference type="InterPro" id="IPR027470">
    <property type="entry name" value="Cation_efflux_CTD"/>
</dbReference>
<evidence type="ECO:0000256" key="1">
    <source>
        <dbReference type="ARBA" id="ARBA00004141"/>
    </source>
</evidence>
<accession>A0ABS1KLI8</accession>
<evidence type="ECO:0000313" key="13">
    <source>
        <dbReference type="Proteomes" id="UP000613030"/>
    </source>
</evidence>
<dbReference type="InterPro" id="IPR058533">
    <property type="entry name" value="Cation_efflux_TM"/>
</dbReference>
<gene>
    <name evidence="12" type="ORF">JI741_02655</name>
</gene>
<comment type="subcellular location">
    <subcellularLocation>
        <location evidence="1">Membrane</location>
        <topology evidence="1">Multi-pass membrane protein</topology>
    </subcellularLocation>
</comment>
<dbReference type="SUPFAM" id="SSF160240">
    <property type="entry name" value="Cation efflux protein cytoplasmic domain-like"/>
    <property type="match status" value="1"/>
</dbReference>
<name>A0ABS1KLI8_9BACT</name>
<keyword evidence="6 9" id="KW-1133">Transmembrane helix</keyword>
<feature type="transmembrane region" description="Helical" evidence="9">
    <location>
        <begin position="21"/>
        <end position="42"/>
    </location>
</feature>
<dbReference type="InterPro" id="IPR036837">
    <property type="entry name" value="Cation_efflux_CTD_sf"/>
</dbReference>
<evidence type="ECO:0000256" key="8">
    <source>
        <dbReference type="ARBA" id="ARBA00023136"/>
    </source>
</evidence>
<evidence type="ECO:0000259" key="10">
    <source>
        <dbReference type="Pfam" id="PF01545"/>
    </source>
</evidence>
<dbReference type="NCBIfam" id="TIGR01297">
    <property type="entry name" value="CDF"/>
    <property type="match status" value="1"/>
</dbReference>
<reference evidence="12 13" key="1">
    <citation type="submission" date="2021-01" db="EMBL/GenBank/DDBJ databases">
        <title>Chryseolinea sp. Jin1 Genome sequencing and assembly.</title>
        <authorList>
            <person name="Kim I."/>
        </authorList>
    </citation>
    <scope>NUCLEOTIDE SEQUENCE [LARGE SCALE GENOMIC DNA]</scope>
    <source>
        <strain evidence="12 13">Jin1</strain>
    </source>
</reference>
<dbReference type="InterPro" id="IPR002524">
    <property type="entry name" value="Cation_efflux"/>
</dbReference>
<feature type="domain" description="Cation efflux protein transmembrane" evidence="10">
    <location>
        <begin position="22"/>
        <end position="210"/>
    </location>
</feature>
<evidence type="ECO:0000256" key="3">
    <source>
        <dbReference type="ARBA" id="ARBA00022448"/>
    </source>
</evidence>
<organism evidence="12 13">
    <name type="scientific">Chryseolinea lacunae</name>
    <dbReference type="NCBI Taxonomy" id="2801331"/>
    <lineage>
        <taxon>Bacteria</taxon>
        <taxon>Pseudomonadati</taxon>
        <taxon>Bacteroidota</taxon>
        <taxon>Cytophagia</taxon>
        <taxon>Cytophagales</taxon>
        <taxon>Fulvivirgaceae</taxon>
        <taxon>Chryseolinea</taxon>
    </lineage>
</organism>
<comment type="caution">
    <text evidence="12">The sequence shown here is derived from an EMBL/GenBank/DDBJ whole genome shotgun (WGS) entry which is preliminary data.</text>
</comment>
<proteinExistence type="inferred from homology"/>
<keyword evidence="5" id="KW-0862">Zinc</keyword>
<feature type="transmembrane region" description="Helical" evidence="9">
    <location>
        <begin position="54"/>
        <end position="72"/>
    </location>
</feature>
<dbReference type="PANTHER" id="PTHR11562:SF17">
    <property type="entry name" value="RE54080P-RELATED"/>
    <property type="match status" value="1"/>
</dbReference>
<dbReference type="SUPFAM" id="SSF161111">
    <property type="entry name" value="Cation efflux protein transmembrane domain-like"/>
    <property type="match status" value="1"/>
</dbReference>
<keyword evidence="7" id="KW-0406">Ion transport</keyword>
<keyword evidence="13" id="KW-1185">Reference proteome</keyword>
<dbReference type="Pfam" id="PF16916">
    <property type="entry name" value="ZT_dimer"/>
    <property type="match status" value="1"/>
</dbReference>
<feature type="transmembrane region" description="Helical" evidence="9">
    <location>
        <begin position="188"/>
        <end position="205"/>
    </location>
</feature>
<dbReference type="Gene3D" id="1.20.1510.10">
    <property type="entry name" value="Cation efflux protein transmembrane domain"/>
    <property type="match status" value="1"/>
</dbReference>
<evidence type="ECO:0000256" key="9">
    <source>
        <dbReference type="SAM" id="Phobius"/>
    </source>
</evidence>
<evidence type="ECO:0000256" key="6">
    <source>
        <dbReference type="ARBA" id="ARBA00022989"/>
    </source>
</evidence>
<dbReference type="InterPro" id="IPR050681">
    <property type="entry name" value="CDF/SLC30A"/>
</dbReference>
<keyword evidence="8 9" id="KW-0472">Membrane</keyword>
<protein>
    <submittedName>
        <fullName evidence="12">Cation transporter</fullName>
    </submittedName>
</protein>
<feature type="transmembrane region" description="Helical" evidence="9">
    <location>
        <begin position="156"/>
        <end position="176"/>
    </location>
</feature>
<evidence type="ECO:0000256" key="7">
    <source>
        <dbReference type="ARBA" id="ARBA00023065"/>
    </source>
</evidence>
<evidence type="ECO:0000256" key="4">
    <source>
        <dbReference type="ARBA" id="ARBA00022692"/>
    </source>
</evidence>